<protein>
    <submittedName>
        <fullName evidence="3">Uncharacterized protein</fullName>
    </submittedName>
</protein>
<sequence>MSDTPLSLVLGVLAFCRRFVLPAEMMADESHKEAPILMDLPWVDDEGAITNYKCPPPELEKIRCQYQLLPSEEGDCSDDESTPLLGSAEDWEPPSPALPDEGTGSLADKSTPLLGSESDGETFQPAPQSEDTGSSSSPPPLDQDDDWGPYQRALPKEETDLITLDPTSTAPSTPAVDSSPASSNPNTEHPPEPTLQNHTPQSVSVSNPHPPSSIQDPDLDPNSVPPVLALSSPTSPCFTHDLEKYDLLRQNLSDKVDRLHKILCAGDDPVCMH</sequence>
<feature type="compositionally biased region" description="Polar residues" evidence="1">
    <location>
        <begin position="165"/>
        <end position="187"/>
    </location>
</feature>
<dbReference type="Proteomes" id="UP000019373">
    <property type="component" value="Unassembled WGS sequence"/>
</dbReference>
<reference evidence="4" key="1">
    <citation type="journal article" date="2014" name="BMC Genomics">
        <title>Genome characteristics reveal the impact of lichenization on lichen-forming fungus Endocarpon pusillum Hedwig (Verrucariales, Ascomycota).</title>
        <authorList>
            <person name="Wang Y.-Y."/>
            <person name="Liu B."/>
            <person name="Zhang X.-Y."/>
            <person name="Zhou Q.-M."/>
            <person name="Zhang T."/>
            <person name="Li H."/>
            <person name="Yu Y.-F."/>
            <person name="Zhang X.-L."/>
            <person name="Hao X.-Y."/>
            <person name="Wang M."/>
            <person name="Wang L."/>
            <person name="Wei J.-C."/>
        </authorList>
    </citation>
    <scope>NUCLEOTIDE SEQUENCE [LARGE SCALE GENOMIC DNA]</scope>
    <source>
        <strain evidence="4">Z07020 / HMAS-L-300199</strain>
    </source>
</reference>
<dbReference type="OrthoDB" id="10515889at2759"/>
<dbReference type="AlphaFoldDB" id="U1GQ19"/>
<dbReference type="HOGENOM" id="CLU_1019527_0_0_1"/>
<accession>U1GQ19</accession>
<keyword evidence="4" id="KW-1185">Reference proteome</keyword>
<dbReference type="EMBL" id="KE720879">
    <property type="protein sequence ID" value="ERF74428.1"/>
    <property type="molecule type" value="Genomic_DNA"/>
</dbReference>
<feature type="compositionally biased region" description="Acidic residues" evidence="1">
    <location>
        <begin position="72"/>
        <end position="81"/>
    </location>
</feature>
<feature type="region of interest" description="Disordered" evidence="1">
    <location>
        <begin position="72"/>
        <end position="235"/>
    </location>
</feature>
<dbReference type="GeneID" id="19241546"/>
<feature type="chain" id="PRO_5004612683" evidence="2">
    <location>
        <begin position="23"/>
        <end position="273"/>
    </location>
</feature>
<gene>
    <name evidence="3" type="ORF">EPUS_06606</name>
</gene>
<proteinExistence type="predicted"/>
<dbReference type="RefSeq" id="XP_007799945.1">
    <property type="nucleotide sequence ID" value="XM_007801754.1"/>
</dbReference>
<evidence type="ECO:0000313" key="3">
    <source>
        <dbReference type="EMBL" id="ERF74428.1"/>
    </source>
</evidence>
<keyword evidence="2" id="KW-0732">Signal</keyword>
<evidence type="ECO:0000256" key="2">
    <source>
        <dbReference type="SAM" id="SignalP"/>
    </source>
</evidence>
<feature type="signal peptide" evidence="2">
    <location>
        <begin position="1"/>
        <end position="22"/>
    </location>
</feature>
<name>U1GQ19_ENDPU</name>
<organism evidence="3 4">
    <name type="scientific">Endocarpon pusillum (strain Z07020 / HMAS-L-300199)</name>
    <name type="common">Lichen-forming fungus</name>
    <dbReference type="NCBI Taxonomy" id="1263415"/>
    <lineage>
        <taxon>Eukaryota</taxon>
        <taxon>Fungi</taxon>
        <taxon>Dikarya</taxon>
        <taxon>Ascomycota</taxon>
        <taxon>Pezizomycotina</taxon>
        <taxon>Eurotiomycetes</taxon>
        <taxon>Chaetothyriomycetidae</taxon>
        <taxon>Verrucariales</taxon>
        <taxon>Verrucariaceae</taxon>
        <taxon>Endocarpon</taxon>
    </lineage>
</organism>
<evidence type="ECO:0000256" key="1">
    <source>
        <dbReference type="SAM" id="MobiDB-lite"/>
    </source>
</evidence>
<evidence type="ECO:0000313" key="4">
    <source>
        <dbReference type="Proteomes" id="UP000019373"/>
    </source>
</evidence>